<dbReference type="Pfam" id="PF25209">
    <property type="entry name" value="Phage_capsid_4"/>
    <property type="match status" value="1"/>
</dbReference>
<proteinExistence type="predicted"/>
<dbReference type="EMBL" id="JBHLXP010000001">
    <property type="protein sequence ID" value="MFC0047794.1"/>
    <property type="molecule type" value="Genomic_DNA"/>
</dbReference>
<organism evidence="1 2">
    <name type="scientific">Rheinheimera tilapiae</name>
    <dbReference type="NCBI Taxonomy" id="875043"/>
    <lineage>
        <taxon>Bacteria</taxon>
        <taxon>Pseudomonadati</taxon>
        <taxon>Pseudomonadota</taxon>
        <taxon>Gammaproteobacteria</taxon>
        <taxon>Chromatiales</taxon>
        <taxon>Chromatiaceae</taxon>
        <taxon>Rheinheimera</taxon>
    </lineage>
</organism>
<gene>
    <name evidence="1" type="ORF">ACFFJP_05800</name>
</gene>
<keyword evidence="2" id="KW-1185">Reference proteome</keyword>
<dbReference type="RefSeq" id="WP_377241377.1">
    <property type="nucleotide sequence ID" value="NZ_JBHLXP010000001.1"/>
</dbReference>
<dbReference type="NCBIfam" id="TIGR04387">
    <property type="entry name" value="capsid_maj_N4"/>
    <property type="match status" value="1"/>
</dbReference>
<dbReference type="Proteomes" id="UP001589813">
    <property type="component" value="Unassembled WGS sequence"/>
</dbReference>
<evidence type="ECO:0000313" key="1">
    <source>
        <dbReference type="EMBL" id="MFC0047794.1"/>
    </source>
</evidence>
<protein>
    <submittedName>
        <fullName evidence="1">N4-gp56 family major capsid protein</fullName>
    </submittedName>
</protein>
<name>A0ABV6BAA2_9GAMM</name>
<sequence>MANNYGDLGVANGVYAESKMLEHAAPILVLNKLGDHKPMPKNASQVIRFKRPNVLPLATTAMTEGVRPNGVDFRYTRFNITLQQYGSWAPITDIVADLHEDPVGADLSKMMGEQAAETIEKVAYGTLIAGSNVLWANGGARAAVNTFLTLSHIRQAVRTLMSARAKKITSILSGSTLINTTPVEAAYVAICHTDIIASVRSIPGFVPVAEYGQRKLLCDEEVGSVEDVRFIASPLFNSWVNAGGAKGAGAAECISTGGTAADVYPVIFLGQNAFGHIALKGSKEAGGAIKPMLRNPGTPTFGDELGQQGSVSWKTYYTCAILNDLWMVRYEVAAPKTPA</sequence>
<accession>A0ABV6BAA2</accession>
<reference evidence="1 2" key="1">
    <citation type="submission" date="2024-09" db="EMBL/GenBank/DDBJ databases">
        <authorList>
            <person name="Sun Q."/>
            <person name="Mori K."/>
        </authorList>
    </citation>
    <scope>NUCLEOTIDE SEQUENCE [LARGE SCALE GENOMIC DNA]</scope>
    <source>
        <strain evidence="1 2">KCTC 23315</strain>
    </source>
</reference>
<evidence type="ECO:0000313" key="2">
    <source>
        <dbReference type="Proteomes" id="UP001589813"/>
    </source>
</evidence>
<comment type="caution">
    <text evidence="1">The sequence shown here is derived from an EMBL/GenBank/DDBJ whole genome shotgun (WGS) entry which is preliminary data.</text>
</comment>